<keyword evidence="3" id="KW-0788">Thiol protease</keyword>
<accession>A0A917VZU7</accession>
<dbReference type="NCBIfam" id="TIGR01076">
    <property type="entry name" value="sortase_fam"/>
    <property type="match status" value="1"/>
</dbReference>
<keyword evidence="1" id="KW-0645">Protease</keyword>
<dbReference type="InterPro" id="IPR042007">
    <property type="entry name" value="Sortase_A"/>
</dbReference>
<dbReference type="InterPro" id="IPR023365">
    <property type="entry name" value="Sortase_dom-sf"/>
</dbReference>
<feature type="active site" description="Proton donor/acceptor" evidence="4">
    <location>
        <position position="127"/>
    </location>
</feature>
<keyword evidence="2" id="KW-0378">Hydrolase</keyword>
<gene>
    <name evidence="5" type="ORF">GCM10007968_12000</name>
</gene>
<name>A0A917VZU7_9BACL</name>
<keyword evidence="6" id="KW-1185">Reference proteome</keyword>
<evidence type="ECO:0000313" key="6">
    <source>
        <dbReference type="Proteomes" id="UP000654670"/>
    </source>
</evidence>
<feature type="active site" description="Acyl-thioester intermediate" evidence="4">
    <location>
        <position position="188"/>
    </location>
</feature>
<dbReference type="Pfam" id="PF04203">
    <property type="entry name" value="Sortase"/>
    <property type="match status" value="1"/>
</dbReference>
<sequence>MRRKLLIAILILSGLILIFSPFIKDAMIGFMSTRYSAEKLTADQLNENNHRKATFDFGAIQPPSFFETLKAGTSVDPRAVIGQITIKSVGISLPILKGTTTANLLAGATTMRPDQQMGEGNYPLAGHHMRKESLLFGPLMNIHIGARIVITDLIKDYTFEVTARKIVPETDSSMIDQTKEKQITLITCDKPTRTPNRLIVTGKLIGVNPHYAKQH</sequence>
<dbReference type="InterPro" id="IPR005754">
    <property type="entry name" value="Sortase"/>
</dbReference>
<dbReference type="Proteomes" id="UP000654670">
    <property type="component" value="Unassembled WGS sequence"/>
</dbReference>
<reference evidence="5" key="1">
    <citation type="journal article" date="2014" name="Int. J. Syst. Evol. Microbiol.">
        <title>Complete genome sequence of Corynebacterium casei LMG S-19264T (=DSM 44701T), isolated from a smear-ripened cheese.</title>
        <authorList>
            <consortium name="US DOE Joint Genome Institute (JGI-PGF)"/>
            <person name="Walter F."/>
            <person name="Albersmeier A."/>
            <person name="Kalinowski J."/>
            <person name="Ruckert C."/>
        </authorList>
    </citation>
    <scope>NUCLEOTIDE SEQUENCE</scope>
    <source>
        <strain evidence="5">JCM 15325</strain>
    </source>
</reference>
<dbReference type="SUPFAM" id="SSF63817">
    <property type="entry name" value="Sortase"/>
    <property type="match status" value="1"/>
</dbReference>
<evidence type="ECO:0000256" key="1">
    <source>
        <dbReference type="ARBA" id="ARBA00022670"/>
    </source>
</evidence>
<dbReference type="AlphaFoldDB" id="A0A917VZU7"/>
<protein>
    <submittedName>
        <fullName evidence="5">Class A sortase</fullName>
    </submittedName>
</protein>
<dbReference type="GO" id="GO:0006508">
    <property type="term" value="P:proteolysis"/>
    <property type="evidence" value="ECO:0007669"/>
    <property type="project" value="UniProtKB-KW"/>
</dbReference>
<proteinExistence type="predicted"/>
<reference evidence="5" key="2">
    <citation type="submission" date="2020-09" db="EMBL/GenBank/DDBJ databases">
        <authorList>
            <person name="Sun Q."/>
            <person name="Ohkuma M."/>
        </authorList>
    </citation>
    <scope>NUCLEOTIDE SEQUENCE</scope>
    <source>
        <strain evidence="5">JCM 15325</strain>
    </source>
</reference>
<evidence type="ECO:0000256" key="3">
    <source>
        <dbReference type="ARBA" id="ARBA00022807"/>
    </source>
</evidence>
<dbReference type="CDD" id="cd06165">
    <property type="entry name" value="Sortase_A"/>
    <property type="match status" value="1"/>
</dbReference>
<comment type="caution">
    <text evidence="5">The sequence shown here is derived from an EMBL/GenBank/DDBJ whole genome shotgun (WGS) entry which is preliminary data.</text>
</comment>
<evidence type="ECO:0000256" key="4">
    <source>
        <dbReference type="PIRSR" id="PIRSR605754-1"/>
    </source>
</evidence>
<organism evidence="5 6">
    <name type="scientific">Sporolactobacillus putidus</name>
    <dbReference type="NCBI Taxonomy" id="492735"/>
    <lineage>
        <taxon>Bacteria</taxon>
        <taxon>Bacillati</taxon>
        <taxon>Bacillota</taxon>
        <taxon>Bacilli</taxon>
        <taxon>Bacillales</taxon>
        <taxon>Sporolactobacillaceae</taxon>
        <taxon>Sporolactobacillus</taxon>
    </lineage>
</organism>
<dbReference type="Gene3D" id="2.40.260.10">
    <property type="entry name" value="Sortase"/>
    <property type="match status" value="1"/>
</dbReference>
<evidence type="ECO:0000313" key="5">
    <source>
        <dbReference type="EMBL" id="GGL49449.1"/>
    </source>
</evidence>
<evidence type="ECO:0000256" key="2">
    <source>
        <dbReference type="ARBA" id="ARBA00022801"/>
    </source>
</evidence>
<dbReference type="GO" id="GO:0008234">
    <property type="term" value="F:cysteine-type peptidase activity"/>
    <property type="evidence" value="ECO:0007669"/>
    <property type="project" value="UniProtKB-KW"/>
</dbReference>
<dbReference type="EMBL" id="BMOK01000004">
    <property type="protein sequence ID" value="GGL49449.1"/>
    <property type="molecule type" value="Genomic_DNA"/>
</dbReference>
<dbReference type="RefSeq" id="WP_188802183.1">
    <property type="nucleotide sequence ID" value="NZ_BMOK01000004.1"/>
</dbReference>